<protein>
    <submittedName>
        <fullName evidence="1">Uncharacterized protein</fullName>
    </submittedName>
</protein>
<dbReference type="AlphaFoldDB" id="A0A916NN44"/>
<organism evidence="1 2">
    <name type="scientific">Paenibacillus solanacearum</name>
    <dbReference type="NCBI Taxonomy" id="2048548"/>
    <lineage>
        <taxon>Bacteria</taxon>
        <taxon>Bacillati</taxon>
        <taxon>Bacillota</taxon>
        <taxon>Bacilli</taxon>
        <taxon>Bacillales</taxon>
        <taxon>Paenibacillaceae</taxon>
        <taxon>Paenibacillus</taxon>
    </lineage>
</organism>
<dbReference type="PANTHER" id="PTHR43301">
    <property type="entry name" value="ARABINAN ENDO-1,5-ALPHA-L-ARABINOSIDASE"/>
    <property type="match status" value="1"/>
</dbReference>
<dbReference type="InterPro" id="IPR050727">
    <property type="entry name" value="GH43_arabinanases"/>
</dbReference>
<dbReference type="EMBL" id="CAJVAS010000004">
    <property type="protein sequence ID" value="CAG7610785.1"/>
    <property type="molecule type" value="Genomic_DNA"/>
</dbReference>
<name>A0A916NN44_9BACL</name>
<accession>A0A916NN44</accession>
<dbReference type="PANTHER" id="PTHR43301:SF3">
    <property type="entry name" value="ARABINAN ENDO-1,5-ALPHA-L-ARABINOSIDASE A-RELATED"/>
    <property type="match status" value="1"/>
</dbReference>
<keyword evidence="2" id="KW-1185">Reference proteome</keyword>
<evidence type="ECO:0000313" key="1">
    <source>
        <dbReference type="EMBL" id="CAG7610785.1"/>
    </source>
</evidence>
<reference evidence="1" key="1">
    <citation type="submission" date="2021-06" db="EMBL/GenBank/DDBJ databases">
        <authorList>
            <person name="Criscuolo A."/>
        </authorList>
    </citation>
    <scope>NUCLEOTIDE SEQUENCE</scope>
    <source>
        <strain evidence="1">CIP111600</strain>
    </source>
</reference>
<sequence>MRHRWLRFALPLFVIVVIVWCFSIYNGSRNAVQVQSNENERSPAYLMAYFRSGLNQTQMDLTLHYAFSRDGLHWYELNDNKAVWKTPVGAGVIRDPFISKGPDGTYHLVYTMNSAAGTAPEQRGKQFGYARSKDLITFTNPKALAVMESFPNSTNVWAPEWNWDAAGNRYMIHWSSTLGSDKADNNRIYKSYTTDWETFTPAELLFDPGYSVIDSHISFYNEKYYLFFKDEKERPMRNRLAISNQLDRGYGDISLHNTPYGTEATETLQMAGQQKWYLYYDYWAGGKYGMKESSDLVRWSPELPKDSFRIPYQARHATFFPISEEELMQLMRRFSMVARYPIAMGEAEPLQFDGKQDGIPFSAQNTLIGSMRDPFALRTVSLRINPKGTRKTQLLYDEGGVNSGLAIKLEDGQVKAVVTEGGVRATVSAELKKAGSWRHVTVVFAEGNFRLYIDGRLVNQTTASFKKVGAHEGLGGLGQRFSEDAFGDQGDGAHFEGLMDEIAIYNTPLQGADVRYFFHHSDK</sequence>
<dbReference type="Pfam" id="PF13385">
    <property type="entry name" value="Laminin_G_3"/>
    <property type="match status" value="1"/>
</dbReference>
<gene>
    <name evidence="1" type="ORF">PAESOLCIP111_01287</name>
</gene>
<proteinExistence type="predicted"/>
<dbReference type="CDD" id="cd08983">
    <property type="entry name" value="GH43_Bt3655-like"/>
    <property type="match status" value="1"/>
</dbReference>
<dbReference type="Proteomes" id="UP000693672">
    <property type="component" value="Unassembled WGS sequence"/>
</dbReference>
<evidence type="ECO:0000313" key="2">
    <source>
        <dbReference type="Proteomes" id="UP000693672"/>
    </source>
</evidence>
<comment type="caution">
    <text evidence="1">The sequence shown here is derived from an EMBL/GenBank/DDBJ whole genome shotgun (WGS) entry which is preliminary data.</text>
</comment>